<evidence type="ECO:0000313" key="5">
    <source>
        <dbReference type="Proteomes" id="UP001498398"/>
    </source>
</evidence>
<accession>A0ABR1J285</accession>
<dbReference type="SMART" id="SM00320">
    <property type="entry name" value="WD40"/>
    <property type="match status" value="3"/>
</dbReference>
<comment type="caution">
    <text evidence="4">The sequence shown here is derived from an EMBL/GenBank/DDBJ whole genome shotgun (WGS) entry which is preliminary data.</text>
</comment>
<evidence type="ECO:0008006" key="6">
    <source>
        <dbReference type="Google" id="ProtNLM"/>
    </source>
</evidence>
<name>A0ABR1J285_9AGAR</name>
<reference evidence="4 5" key="1">
    <citation type="submission" date="2024-01" db="EMBL/GenBank/DDBJ databases">
        <title>A draft genome for the cacao thread blight pathogen Marasmiellus scandens.</title>
        <authorList>
            <person name="Baruah I.K."/>
            <person name="Leung J."/>
            <person name="Bukari Y."/>
            <person name="Amoako-Attah I."/>
            <person name="Meinhardt L.W."/>
            <person name="Bailey B.A."/>
            <person name="Cohen S.P."/>
        </authorList>
    </citation>
    <scope>NUCLEOTIDE SEQUENCE [LARGE SCALE GENOMIC DNA]</scope>
    <source>
        <strain evidence="4 5">GH-19</strain>
    </source>
</reference>
<keyword evidence="1 3" id="KW-0853">WD repeat</keyword>
<dbReference type="InterPro" id="IPR051179">
    <property type="entry name" value="WD_repeat_multifunction"/>
</dbReference>
<evidence type="ECO:0000256" key="1">
    <source>
        <dbReference type="ARBA" id="ARBA00022574"/>
    </source>
</evidence>
<dbReference type="InterPro" id="IPR001680">
    <property type="entry name" value="WD40_rpt"/>
</dbReference>
<dbReference type="InterPro" id="IPR036322">
    <property type="entry name" value="WD40_repeat_dom_sf"/>
</dbReference>
<dbReference type="Pfam" id="PF00400">
    <property type="entry name" value="WD40"/>
    <property type="match status" value="1"/>
</dbReference>
<keyword evidence="2" id="KW-0677">Repeat</keyword>
<keyword evidence="5" id="KW-1185">Reference proteome</keyword>
<organism evidence="4 5">
    <name type="scientific">Marasmiellus scandens</name>
    <dbReference type="NCBI Taxonomy" id="2682957"/>
    <lineage>
        <taxon>Eukaryota</taxon>
        <taxon>Fungi</taxon>
        <taxon>Dikarya</taxon>
        <taxon>Basidiomycota</taxon>
        <taxon>Agaricomycotina</taxon>
        <taxon>Agaricomycetes</taxon>
        <taxon>Agaricomycetidae</taxon>
        <taxon>Agaricales</taxon>
        <taxon>Marasmiineae</taxon>
        <taxon>Omphalotaceae</taxon>
        <taxon>Marasmiellus</taxon>
    </lineage>
</organism>
<protein>
    <recommendedName>
        <fullName evidence="6">WD40 repeat-like protein</fullName>
    </recommendedName>
</protein>
<sequence>MFFNVFNSSYKKFTTLTGPRDAISSVSFSVDGTFVSAAGYGGITIWDLTSSAAVSTPHLPYEPHNKQHVYVSSAWMYFEGTDVHVFIVGNMSGQVSLWYFDNAQKTFRAAGNQVVDKNGTSIVMAIDVSEISIAPGHSGRIVTSTDDSTIAVWTLTSTYEFTNVFKIDPPDGFIPRIVKFARSTRNVFSFSKRGGGFVQLKGETGEYSWDKKDGPKEMHFVSVDEKHDWFVAWTGHRAELYRLSNSEFVRAFQGEVSLVGNTKQVSFAEDGSRLMVGTDHGFVEVYSVESGEILQRLEYPRKSLIQYLATLSLPSCHLVAIAGSTKSQAADVVVFKKKYCVPRSSSGADDNLIFSVPVTWRGIRWIGHIIIFFVITHVVLNRYSQAFLCHVETSLYPLGLVVQAFVFVPALSKFSSTHTILHGATTVTVTQASPVTTTAMERVYTTVTITEAAPPSPSSLIVTHTVTDLFAVTTTITEKLLSIATVTELLTIAEQLPATGTTTTGYPSAATSTSYQTIAEVGF</sequence>
<dbReference type="SUPFAM" id="SSF50978">
    <property type="entry name" value="WD40 repeat-like"/>
    <property type="match status" value="1"/>
</dbReference>
<evidence type="ECO:0000256" key="3">
    <source>
        <dbReference type="PROSITE-ProRule" id="PRU00221"/>
    </source>
</evidence>
<dbReference type="Proteomes" id="UP001498398">
    <property type="component" value="Unassembled WGS sequence"/>
</dbReference>
<evidence type="ECO:0000313" key="4">
    <source>
        <dbReference type="EMBL" id="KAK7448412.1"/>
    </source>
</evidence>
<dbReference type="EMBL" id="JBANRG010000038">
    <property type="protein sequence ID" value="KAK7448412.1"/>
    <property type="molecule type" value="Genomic_DNA"/>
</dbReference>
<gene>
    <name evidence="4" type="ORF">VKT23_013676</name>
</gene>
<proteinExistence type="predicted"/>
<dbReference type="PROSITE" id="PS50082">
    <property type="entry name" value="WD_REPEATS_2"/>
    <property type="match status" value="1"/>
</dbReference>
<feature type="repeat" description="WD" evidence="3">
    <location>
        <begin position="16"/>
        <end position="56"/>
    </location>
</feature>
<dbReference type="InterPro" id="IPR015943">
    <property type="entry name" value="WD40/YVTN_repeat-like_dom_sf"/>
</dbReference>
<evidence type="ECO:0000256" key="2">
    <source>
        <dbReference type="ARBA" id="ARBA00022737"/>
    </source>
</evidence>
<dbReference type="Gene3D" id="2.130.10.10">
    <property type="entry name" value="YVTN repeat-like/Quinoprotein amine dehydrogenase"/>
    <property type="match status" value="1"/>
</dbReference>
<dbReference type="PANTHER" id="PTHR19857">
    <property type="entry name" value="MITOCHONDRIAL DIVISION PROTEIN 1-RELATED"/>
    <property type="match status" value="1"/>
</dbReference>